<dbReference type="Pfam" id="PF16092">
    <property type="entry name" value="CFAP61_N"/>
    <property type="match status" value="1"/>
</dbReference>
<evidence type="ECO:0000313" key="3">
    <source>
        <dbReference type="Proteomes" id="UP001209878"/>
    </source>
</evidence>
<dbReference type="PANTHER" id="PTHR21178:SF8">
    <property type="entry name" value="CILIA- AND FLAGELLA-ASSOCIATED PROTEIN 61"/>
    <property type="match status" value="1"/>
</dbReference>
<dbReference type="InterPro" id="IPR032151">
    <property type="entry name" value="CFAP61_N"/>
</dbReference>
<dbReference type="PANTHER" id="PTHR21178">
    <property type="entry name" value="CILIA- AND FLAGELLA-ASSOCIATED PROTEIN 61"/>
    <property type="match status" value="1"/>
</dbReference>
<comment type="caution">
    <text evidence="2">The sequence shown here is derived from an EMBL/GenBank/DDBJ whole genome shotgun (WGS) entry which is preliminary data.</text>
</comment>
<keyword evidence="3" id="KW-1185">Reference proteome</keyword>
<evidence type="ECO:0000259" key="1">
    <source>
        <dbReference type="Pfam" id="PF16092"/>
    </source>
</evidence>
<protein>
    <recommendedName>
        <fullName evidence="1">Cilia- and flagella-associated protein 61 N-terminal domain-containing protein</fullName>
    </recommendedName>
</protein>
<reference evidence="2" key="1">
    <citation type="journal article" date="2023" name="Mol. Biol. Evol.">
        <title>Third-Generation Sequencing Reveals the Adaptive Role of the Epigenome in Three Deep-Sea Polychaetes.</title>
        <authorList>
            <person name="Perez M."/>
            <person name="Aroh O."/>
            <person name="Sun Y."/>
            <person name="Lan Y."/>
            <person name="Juniper S.K."/>
            <person name="Young C.R."/>
            <person name="Angers B."/>
            <person name="Qian P.Y."/>
        </authorList>
    </citation>
    <scope>NUCLEOTIDE SEQUENCE</scope>
    <source>
        <strain evidence="2">R07B-5</strain>
    </source>
</reference>
<gene>
    <name evidence="2" type="ORF">NP493_356g02033</name>
</gene>
<dbReference type="Proteomes" id="UP001209878">
    <property type="component" value="Unassembled WGS sequence"/>
</dbReference>
<sequence>MLLNTYGEYFLAELIEAQDDTMQCIVAEVDGAAIGFMSLTTEVDIDLLNDCFELGTFHGLRKPHEGDVLKMEVVEEIEQGLTVSRPVSSKSDISAVSKKSPLVSPVATPLMGSAASSRAGSQQGDEVKMRQKLADEAADGTGSILSEQADLESVKSEGDVQSPEPIQVQVEMPVLPPVSERYVPTYRGDASCFAIQLFVIDEKFEMRSVDFLSKAFDLFPDRDFCIISVPHLVPEFPLIQQFVVSVSARCLWAVSVSVSVSGCSSLLLQPVSDNTDKME</sequence>
<evidence type="ECO:0000313" key="2">
    <source>
        <dbReference type="EMBL" id="KAK2182403.1"/>
    </source>
</evidence>
<organism evidence="2 3">
    <name type="scientific">Ridgeia piscesae</name>
    <name type="common">Tubeworm</name>
    <dbReference type="NCBI Taxonomy" id="27915"/>
    <lineage>
        <taxon>Eukaryota</taxon>
        <taxon>Metazoa</taxon>
        <taxon>Spiralia</taxon>
        <taxon>Lophotrochozoa</taxon>
        <taxon>Annelida</taxon>
        <taxon>Polychaeta</taxon>
        <taxon>Sedentaria</taxon>
        <taxon>Canalipalpata</taxon>
        <taxon>Sabellida</taxon>
        <taxon>Siboglinidae</taxon>
        <taxon>Ridgeia</taxon>
    </lineage>
</organism>
<proteinExistence type="predicted"/>
<name>A0AAD9L2Z1_RIDPI</name>
<dbReference type="InterPro" id="IPR038884">
    <property type="entry name" value="CFAP61"/>
</dbReference>
<dbReference type="EMBL" id="JAODUO010000355">
    <property type="protein sequence ID" value="KAK2182403.1"/>
    <property type="molecule type" value="Genomic_DNA"/>
</dbReference>
<feature type="domain" description="Cilia- and flagella-associated protein 61 N-terminal" evidence="1">
    <location>
        <begin position="3"/>
        <end position="63"/>
    </location>
</feature>
<dbReference type="AlphaFoldDB" id="A0AAD9L2Z1"/>
<accession>A0AAD9L2Z1</accession>